<name>A0A7J6V451_THATH</name>
<keyword evidence="2" id="KW-1185">Reference proteome</keyword>
<dbReference type="InterPro" id="IPR006461">
    <property type="entry name" value="PLAC_motif_containing"/>
</dbReference>
<dbReference type="Proteomes" id="UP000554482">
    <property type="component" value="Unassembled WGS sequence"/>
</dbReference>
<evidence type="ECO:0000313" key="1">
    <source>
        <dbReference type="EMBL" id="KAF5179040.1"/>
    </source>
</evidence>
<dbReference type="Pfam" id="PF04749">
    <property type="entry name" value="PLAC8"/>
    <property type="match status" value="1"/>
</dbReference>
<dbReference type="EMBL" id="JABWDY010039287">
    <property type="protein sequence ID" value="KAF5179040.1"/>
    <property type="molecule type" value="Genomic_DNA"/>
</dbReference>
<dbReference type="OrthoDB" id="1045822at2759"/>
<organism evidence="1 2">
    <name type="scientific">Thalictrum thalictroides</name>
    <name type="common">Rue-anemone</name>
    <name type="synonym">Anemone thalictroides</name>
    <dbReference type="NCBI Taxonomy" id="46969"/>
    <lineage>
        <taxon>Eukaryota</taxon>
        <taxon>Viridiplantae</taxon>
        <taxon>Streptophyta</taxon>
        <taxon>Embryophyta</taxon>
        <taxon>Tracheophyta</taxon>
        <taxon>Spermatophyta</taxon>
        <taxon>Magnoliopsida</taxon>
        <taxon>Ranunculales</taxon>
        <taxon>Ranunculaceae</taxon>
        <taxon>Thalictroideae</taxon>
        <taxon>Thalictrum</taxon>
    </lineage>
</organism>
<reference evidence="1 2" key="1">
    <citation type="submission" date="2020-06" db="EMBL/GenBank/DDBJ databases">
        <title>Transcriptomic and genomic resources for Thalictrum thalictroides and T. hernandezii: Facilitating candidate gene discovery in an emerging model plant lineage.</title>
        <authorList>
            <person name="Arias T."/>
            <person name="Riano-Pachon D.M."/>
            <person name="Di Stilio V.S."/>
        </authorList>
    </citation>
    <scope>NUCLEOTIDE SEQUENCE [LARGE SCALE GENOMIC DNA]</scope>
    <source>
        <strain evidence="2">cv. WT478/WT964</strain>
        <tissue evidence="1">Leaves</tissue>
    </source>
</reference>
<gene>
    <name evidence="1" type="ORF">FRX31_031383</name>
</gene>
<dbReference type="AlphaFoldDB" id="A0A7J6V451"/>
<evidence type="ECO:0000313" key="2">
    <source>
        <dbReference type="Proteomes" id="UP000554482"/>
    </source>
</evidence>
<protein>
    <submittedName>
        <fullName evidence="1">Uncharacterized protein</fullName>
    </submittedName>
</protein>
<dbReference type="NCBIfam" id="TIGR01571">
    <property type="entry name" value="A_thal_Cys_rich"/>
    <property type="match status" value="1"/>
</dbReference>
<proteinExistence type="predicted"/>
<sequence length="84" mass="9060">MDPYPSAIPNQLPVKSVPGQWTTGLYGCSDDPSSCFLTIFCPCITFRRIAEILDEGATCWTGNVEKGNPVRSKVPPSVPSGMAR</sequence>
<dbReference type="PANTHER" id="PTHR15907">
    <property type="entry name" value="DUF614 FAMILY PROTEIN-RELATED"/>
    <property type="match status" value="1"/>
</dbReference>
<comment type="caution">
    <text evidence="1">The sequence shown here is derived from an EMBL/GenBank/DDBJ whole genome shotgun (WGS) entry which is preliminary data.</text>
</comment>
<accession>A0A7J6V451</accession>